<feature type="domain" description="Lumazine-binding" evidence="11">
    <location>
        <begin position="98"/>
        <end position="195"/>
    </location>
</feature>
<feature type="repeat" description="Lumazine-binding" evidence="10">
    <location>
        <begin position="1"/>
        <end position="97"/>
    </location>
</feature>
<comment type="pathway">
    <text evidence="3">Cofactor biosynthesis; riboflavin biosynthesis; riboflavin from 2-hydroxy-3-oxobutyl phosphate and 5-amino-6-(D-ribitylamino)uracil: step 2/2.</text>
</comment>
<keyword evidence="13" id="KW-1185">Reference proteome</keyword>
<organism evidence="12 13">
    <name type="scientific">Buchnera aphidicola</name>
    <name type="common">Therioaphis trifolii</name>
    <dbReference type="NCBI Taxonomy" id="1241884"/>
    <lineage>
        <taxon>Bacteria</taxon>
        <taxon>Pseudomonadati</taxon>
        <taxon>Pseudomonadota</taxon>
        <taxon>Gammaproteobacteria</taxon>
        <taxon>Enterobacterales</taxon>
        <taxon>Erwiniaceae</taxon>
        <taxon>Buchnera</taxon>
    </lineage>
</organism>
<dbReference type="PROSITE" id="PS51177">
    <property type="entry name" value="LUMAZINE_BIND"/>
    <property type="match status" value="2"/>
</dbReference>
<dbReference type="PIRSF" id="PIRSF000498">
    <property type="entry name" value="Riboflavin_syn_A"/>
    <property type="match status" value="1"/>
</dbReference>
<dbReference type="CDD" id="cd00402">
    <property type="entry name" value="Riboflavin_synthase_like"/>
    <property type="match status" value="1"/>
</dbReference>
<comment type="function">
    <text evidence="2">Catalyzes the dismutation of two molecules of 6,7-dimethyl-8-ribityllumazine, resulting in the formation of riboflavin and 5-amino-6-(D-ribitylamino)uracil.</text>
</comment>
<evidence type="ECO:0000313" key="12">
    <source>
        <dbReference type="EMBL" id="QCI27092.1"/>
    </source>
</evidence>
<dbReference type="NCBIfam" id="NF009566">
    <property type="entry name" value="PRK13020.1"/>
    <property type="match status" value="1"/>
</dbReference>
<protein>
    <recommendedName>
        <fullName evidence="5 9">Riboflavin synthase</fullName>
        <ecNumber evidence="4 9">2.5.1.9</ecNumber>
    </recommendedName>
</protein>
<keyword evidence="8" id="KW-0677">Repeat</keyword>
<dbReference type="InterPro" id="IPR001783">
    <property type="entry name" value="Lumazine-bd"/>
</dbReference>
<dbReference type="EC" id="2.5.1.9" evidence="4 9"/>
<sequence length="206" mass="23214">MFTGIVHGISIVLSILKKKNFLTLKTQFPVCLIKNLKVGASISNNGCCLTVSKIKNCNVYFDIIEETLKKTNFSLLKIGSQINIERSLKYGDEIGGHFILGHIIGTAKILNIMNSDNNKKIFFQVNDSKIMKYIFFKGFISIDGISLTIGNVLKNGFYISFIPETIMSTNIKLKNIGDIVNIEIDYYTQIIIDKLESYININTLKK</sequence>
<evidence type="ECO:0000256" key="9">
    <source>
        <dbReference type="NCBIfam" id="TIGR00187"/>
    </source>
</evidence>
<reference evidence="12 13" key="1">
    <citation type="submission" date="2018-10" db="EMBL/GenBank/DDBJ databases">
        <title>Comparative functional genomics of the obligate endosymbiont Buchnera aphidicola.</title>
        <authorList>
            <person name="Chong R.A."/>
        </authorList>
    </citation>
    <scope>NUCLEOTIDE SEQUENCE [LARGE SCALE GENOMIC DNA]</scope>
    <source>
        <strain evidence="12 13">Tma</strain>
    </source>
</reference>
<dbReference type="EMBL" id="CP032996">
    <property type="protein sequence ID" value="QCI27092.1"/>
    <property type="molecule type" value="Genomic_DNA"/>
</dbReference>
<evidence type="ECO:0000256" key="2">
    <source>
        <dbReference type="ARBA" id="ARBA00002803"/>
    </source>
</evidence>
<dbReference type="Pfam" id="PF00677">
    <property type="entry name" value="Lum_binding"/>
    <property type="match status" value="2"/>
</dbReference>
<dbReference type="GO" id="GO:0005829">
    <property type="term" value="C:cytosol"/>
    <property type="evidence" value="ECO:0007669"/>
    <property type="project" value="TreeGrafter"/>
</dbReference>
<dbReference type="Gene3D" id="2.40.30.20">
    <property type="match status" value="2"/>
</dbReference>
<feature type="domain" description="Lumazine-binding" evidence="11">
    <location>
        <begin position="1"/>
        <end position="97"/>
    </location>
</feature>
<name>A0A4D6YDI7_9GAMM</name>
<accession>A0A4D6YDI7</accession>
<evidence type="ECO:0000259" key="11">
    <source>
        <dbReference type="PROSITE" id="PS51177"/>
    </source>
</evidence>
<gene>
    <name evidence="12" type="ORF">D9V81_00450</name>
</gene>
<keyword evidence="6" id="KW-0686">Riboflavin biosynthesis</keyword>
<evidence type="ECO:0000256" key="1">
    <source>
        <dbReference type="ARBA" id="ARBA00000968"/>
    </source>
</evidence>
<evidence type="ECO:0000256" key="10">
    <source>
        <dbReference type="PROSITE-ProRule" id="PRU00524"/>
    </source>
</evidence>
<dbReference type="InterPro" id="IPR026017">
    <property type="entry name" value="Lumazine-bd_dom"/>
</dbReference>
<evidence type="ECO:0000256" key="8">
    <source>
        <dbReference type="ARBA" id="ARBA00022737"/>
    </source>
</evidence>
<dbReference type="GO" id="GO:0004746">
    <property type="term" value="F:riboflavin synthase activity"/>
    <property type="evidence" value="ECO:0007669"/>
    <property type="project" value="UniProtKB-UniRule"/>
</dbReference>
<dbReference type="NCBIfam" id="TIGR00187">
    <property type="entry name" value="ribE"/>
    <property type="match status" value="1"/>
</dbReference>
<comment type="catalytic activity">
    <reaction evidence="1">
        <text>2 6,7-dimethyl-8-(1-D-ribityl)lumazine + H(+) = 5-amino-6-(D-ribitylamino)uracil + riboflavin</text>
        <dbReference type="Rhea" id="RHEA:20772"/>
        <dbReference type="ChEBI" id="CHEBI:15378"/>
        <dbReference type="ChEBI" id="CHEBI:15934"/>
        <dbReference type="ChEBI" id="CHEBI:57986"/>
        <dbReference type="ChEBI" id="CHEBI:58201"/>
        <dbReference type="EC" id="2.5.1.9"/>
    </reaction>
</comment>
<evidence type="ECO:0000256" key="5">
    <source>
        <dbReference type="ARBA" id="ARBA00013950"/>
    </source>
</evidence>
<dbReference type="Proteomes" id="UP000298603">
    <property type="component" value="Chromosome"/>
</dbReference>
<keyword evidence="7" id="KW-0808">Transferase</keyword>
<dbReference type="PANTHER" id="PTHR21098:SF0">
    <property type="entry name" value="RIBOFLAVIN SYNTHASE"/>
    <property type="match status" value="1"/>
</dbReference>
<dbReference type="UniPathway" id="UPA00275">
    <property type="reaction ID" value="UER00405"/>
</dbReference>
<evidence type="ECO:0000256" key="4">
    <source>
        <dbReference type="ARBA" id="ARBA00012827"/>
    </source>
</evidence>
<dbReference type="GO" id="GO:0009231">
    <property type="term" value="P:riboflavin biosynthetic process"/>
    <property type="evidence" value="ECO:0007669"/>
    <property type="project" value="UniProtKB-UniPathway"/>
</dbReference>
<dbReference type="NCBIfam" id="NF006767">
    <property type="entry name" value="PRK09289.1"/>
    <property type="match status" value="1"/>
</dbReference>
<proteinExistence type="predicted"/>
<feature type="repeat" description="Lumazine-binding" evidence="10">
    <location>
        <begin position="98"/>
        <end position="195"/>
    </location>
</feature>
<dbReference type="SUPFAM" id="SSF63380">
    <property type="entry name" value="Riboflavin synthase domain-like"/>
    <property type="match status" value="2"/>
</dbReference>
<evidence type="ECO:0000256" key="7">
    <source>
        <dbReference type="ARBA" id="ARBA00022679"/>
    </source>
</evidence>
<dbReference type="InterPro" id="IPR017938">
    <property type="entry name" value="Riboflavin_synthase-like_b-brl"/>
</dbReference>
<dbReference type="InterPro" id="IPR023366">
    <property type="entry name" value="ATP_synth_asu-like_sf"/>
</dbReference>
<dbReference type="AlphaFoldDB" id="A0A4D6YDI7"/>
<dbReference type="PANTHER" id="PTHR21098">
    <property type="entry name" value="RIBOFLAVIN SYNTHASE ALPHA CHAIN"/>
    <property type="match status" value="1"/>
</dbReference>
<evidence type="ECO:0000313" key="13">
    <source>
        <dbReference type="Proteomes" id="UP000298603"/>
    </source>
</evidence>
<evidence type="ECO:0000256" key="3">
    <source>
        <dbReference type="ARBA" id="ARBA00004887"/>
    </source>
</evidence>
<dbReference type="OrthoDB" id="9788537at2"/>
<evidence type="ECO:0000256" key="6">
    <source>
        <dbReference type="ARBA" id="ARBA00022619"/>
    </source>
</evidence>
<dbReference type="FunFam" id="2.40.30.20:FF:000003">
    <property type="entry name" value="Riboflavin synthase, alpha subunit"/>
    <property type="match status" value="1"/>
</dbReference>
<dbReference type="RefSeq" id="WP_158349358.1">
    <property type="nucleotide sequence ID" value="NZ_CP032996.1"/>
</dbReference>